<organism evidence="3 4">
    <name type="scientific">Candida boidinii</name>
    <name type="common">Yeast</name>
    <dbReference type="NCBI Taxonomy" id="5477"/>
    <lineage>
        <taxon>Eukaryota</taxon>
        <taxon>Fungi</taxon>
        <taxon>Dikarya</taxon>
        <taxon>Ascomycota</taxon>
        <taxon>Saccharomycotina</taxon>
        <taxon>Pichiomycetes</taxon>
        <taxon>Pichiales</taxon>
        <taxon>Pichiaceae</taxon>
        <taxon>Ogataea</taxon>
        <taxon>Ogataea/Candida clade</taxon>
    </lineage>
</organism>
<dbReference type="Proteomes" id="UP001165120">
    <property type="component" value="Unassembled WGS sequence"/>
</dbReference>
<accession>A0A9W6T4T9</accession>
<keyword evidence="4" id="KW-1185">Reference proteome</keyword>
<feature type="compositionally biased region" description="Low complexity" evidence="2">
    <location>
        <begin position="118"/>
        <end position="130"/>
    </location>
</feature>
<sequence length="574" mass="60710">MSTSSNLNSHNNAGIIDEQRASSTLGYSIMNDANLGSDISAVIDTITKSQPLEVEKKEEKQVDNKEEEKFKPLQEENLRKKNSSDKKNFKQEDSEKSKNSGINDNRHGVSSFKQTKNVVASEVSSTSTSAKPTIKQSAKTETATANTITNAAAAVSAATPTIAQAPPLAKSKSDIAPWAKAASTQAQTKPTLTLQEIQKMEAAKRSKELEFEQAKKVEEQKQRLLLAQQEEQREALQFFQKSASSGKSSLPATAQWGSGSPVVNNKSTSKKPTKTLADIQREEAEASAILKAKAIAEAEAKDAAASLAASVFGTAAAGKLSFASTLSNSGLSNNFAQGGSSITTAAVIAAAGNSGSAPPLNSAWTVVSNKKVVKPQPMQKQQSFTRVVSASSSSSSAIPPQLRSVSSSSNTPVLGAPSSAPSGSTASSLSGNATSSAPSTSSATTTLSKSSTNSSPSPSREFLTWARAQLQGLNSAVNKEDVLSIMLQLPTGPDGYEIIADTIYSNSSTMDGRRFAQEFSKRRRVVEDIVRKQGLDFSWNEAVSKTAGGGSNHNDDDWDMAFTKVVSKKNRKRN</sequence>
<feature type="region of interest" description="Disordered" evidence="2">
    <location>
        <begin position="245"/>
        <end position="276"/>
    </location>
</feature>
<comment type="caution">
    <text evidence="3">The sequence shown here is derived from an EMBL/GenBank/DDBJ whole genome shotgun (WGS) entry which is preliminary data.</text>
</comment>
<reference evidence="3" key="1">
    <citation type="submission" date="2023-04" db="EMBL/GenBank/DDBJ databases">
        <title>Candida boidinii NBRC 10035.</title>
        <authorList>
            <person name="Ichikawa N."/>
            <person name="Sato H."/>
            <person name="Tonouchi N."/>
        </authorList>
    </citation>
    <scope>NUCLEOTIDE SEQUENCE</scope>
    <source>
        <strain evidence="3">NBRC 10035</strain>
    </source>
</reference>
<evidence type="ECO:0000256" key="1">
    <source>
        <dbReference type="SAM" id="Coils"/>
    </source>
</evidence>
<evidence type="ECO:0000313" key="4">
    <source>
        <dbReference type="Proteomes" id="UP001165120"/>
    </source>
</evidence>
<feature type="compositionally biased region" description="Polar residues" evidence="2">
    <location>
        <begin position="403"/>
        <end position="412"/>
    </location>
</feature>
<protein>
    <submittedName>
        <fullName evidence="3">Unnamed protein product</fullName>
    </submittedName>
</protein>
<dbReference type="EMBL" id="BSXN01001881">
    <property type="protein sequence ID" value="GME74842.1"/>
    <property type="molecule type" value="Genomic_DNA"/>
</dbReference>
<feature type="compositionally biased region" description="Polar residues" evidence="2">
    <location>
        <begin position="245"/>
        <end position="265"/>
    </location>
</feature>
<dbReference type="InterPro" id="IPR051640">
    <property type="entry name" value="GRB10-interact_GYF"/>
</dbReference>
<dbReference type="AlphaFoldDB" id="A0A9W6T4T9"/>
<name>A0A9W6T4T9_CANBO</name>
<proteinExistence type="predicted"/>
<feature type="coiled-coil region" evidence="1">
    <location>
        <begin position="197"/>
        <end position="234"/>
    </location>
</feature>
<gene>
    <name evidence="3" type="ORF">Cboi02_000455100</name>
</gene>
<feature type="region of interest" description="Disordered" evidence="2">
    <location>
        <begin position="47"/>
        <end position="139"/>
    </location>
</feature>
<evidence type="ECO:0000256" key="2">
    <source>
        <dbReference type="SAM" id="MobiDB-lite"/>
    </source>
</evidence>
<dbReference type="GO" id="GO:0005829">
    <property type="term" value="C:cytosol"/>
    <property type="evidence" value="ECO:0007669"/>
    <property type="project" value="TreeGrafter"/>
</dbReference>
<feature type="compositionally biased region" description="Low complexity" evidence="2">
    <location>
        <begin position="414"/>
        <end position="459"/>
    </location>
</feature>
<feature type="compositionally biased region" description="Basic and acidic residues" evidence="2">
    <location>
        <begin position="53"/>
        <end position="98"/>
    </location>
</feature>
<evidence type="ECO:0000313" key="3">
    <source>
        <dbReference type="EMBL" id="GME74842.1"/>
    </source>
</evidence>
<dbReference type="PANTHER" id="PTHR14445">
    <property type="entry name" value="GRB10 INTERACTING GYF PROTEIN"/>
    <property type="match status" value="1"/>
</dbReference>
<feature type="region of interest" description="Disordered" evidence="2">
    <location>
        <begin position="373"/>
        <end position="459"/>
    </location>
</feature>
<keyword evidence="1" id="KW-0175">Coiled coil</keyword>
<dbReference type="PANTHER" id="PTHR14445:SF36">
    <property type="entry name" value="FI03272P-RELATED"/>
    <property type="match status" value="1"/>
</dbReference>